<proteinExistence type="predicted"/>
<keyword evidence="3" id="KW-1185">Reference proteome</keyword>
<comment type="caution">
    <text evidence="2">The sequence shown here is derived from an EMBL/GenBank/DDBJ whole genome shotgun (WGS) entry which is preliminary data.</text>
</comment>
<dbReference type="EMBL" id="JAWDGP010004066">
    <property type="protein sequence ID" value="KAK3768138.1"/>
    <property type="molecule type" value="Genomic_DNA"/>
</dbReference>
<feature type="region of interest" description="Disordered" evidence="1">
    <location>
        <begin position="151"/>
        <end position="170"/>
    </location>
</feature>
<accession>A0AAE0ZF21</accession>
<protein>
    <submittedName>
        <fullName evidence="2">Uncharacterized protein</fullName>
    </submittedName>
</protein>
<feature type="compositionally biased region" description="Polar residues" evidence="1">
    <location>
        <begin position="103"/>
        <end position="122"/>
    </location>
</feature>
<feature type="region of interest" description="Disordered" evidence="1">
    <location>
        <begin position="1"/>
        <end position="30"/>
    </location>
</feature>
<dbReference type="AlphaFoldDB" id="A0AAE0ZF21"/>
<organism evidence="2 3">
    <name type="scientific">Elysia crispata</name>
    <name type="common">lettuce slug</name>
    <dbReference type="NCBI Taxonomy" id="231223"/>
    <lineage>
        <taxon>Eukaryota</taxon>
        <taxon>Metazoa</taxon>
        <taxon>Spiralia</taxon>
        <taxon>Lophotrochozoa</taxon>
        <taxon>Mollusca</taxon>
        <taxon>Gastropoda</taxon>
        <taxon>Heterobranchia</taxon>
        <taxon>Euthyneura</taxon>
        <taxon>Panpulmonata</taxon>
        <taxon>Sacoglossa</taxon>
        <taxon>Placobranchoidea</taxon>
        <taxon>Plakobranchidae</taxon>
        <taxon>Elysia</taxon>
    </lineage>
</organism>
<evidence type="ECO:0000313" key="3">
    <source>
        <dbReference type="Proteomes" id="UP001283361"/>
    </source>
</evidence>
<evidence type="ECO:0000313" key="2">
    <source>
        <dbReference type="EMBL" id="KAK3768138.1"/>
    </source>
</evidence>
<dbReference type="Proteomes" id="UP001283361">
    <property type="component" value="Unassembled WGS sequence"/>
</dbReference>
<sequence>MVRLTRASSFHCRDYHPERTNPQPPSRKVSRGNIAEEQYLPKVDTVCFVSFPSLVVFPSGSHIGKPPWQQCGSNNTEHGHKVRFYLGSSEHDLKAETPDAESRSSSLDLTTGANESSKTCSGKSHARGATADGSHSVFTMSNFKDIFRVGKKSKTKGGGNNSEISKSDMEGTAGGSWLSIYHEQLVEQDNSTSAPAVSSENIGTDKDGTFHQSGVPAKLLSVGSNPPAISDRSSLAPDDHHLLSRVLHMGHVIGGGLRRAYSTKRPGRTGACDLKGPERENQIQNACYDNRADKDDDDDENEDVFPHSFADKSCLRRGDSFMRRHFPHLHKLSTSKDVHSERGNCHNNSHHAERHLPLNDRHYNHHHHHHHHHSLREYVLEVLHVPHRLRRTRRGFSQTTFR</sequence>
<name>A0AAE0ZF21_9GAST</name>
<gene>
    <name evidence="2" type="ORF">RRG08_010808</name>
</gene>
<reference evidence="2" key="1">
    <citation type="journal article" date="2023" name="G3 (Bethesda)">
        <title>A reference genome for the long-term kleptoplast-retaining sea slug Elysia crispata morphotype clarki.</title>
        <authorList>
            <person name="Eastman K.E."/>
            <person name="Pendleton A.L."/>
            <person name="Shaikh M.A."/>
            <person name="Suttiyut T."/>
            <person name="Ogas R."/>
            <person name="Tomko P."/>
            <person name="Gavelis G."/>
            <person name="Widhalm J.R."/>
            <person name="Wisecaver J.H."/>
        </authorList>
    </citation>
    <scope>NUCLEOTIDE SEQUENCE</scope>
    <source>
        <strain evidence="2">ECLA1</strain>
    </source>
</reference>
<feature type="compositionally biased region" description="Basic and acidic residues" evidence="1">
    <location>
        <begin position="93"/>
        <end position="102"/>
    </location>
</feature>
<feature type="region of interest" description="Disordered" evidence="1">
    <location>
        <begin position="93"/>
        <end position="133"/>
    </location>
</feature>
<evidence type="ECO:0000256" key="1">
    <source>
        <dbReference type="SAM" id="MobiDB-lite"/>
    </source>
</evidence>